<evidence type="ECO:0000313" key="1">
    <source>
        <dbReference type="EMBL" id="EFZ34895.1"/>
    </source>
</evidence>
<dbReference type="AlphaFoldDB" id="E7FQ14"/>
<dbReference type="Proteomes" id="UP000004099">
    <property type="component" value="Unassembled WGS sequence"/>
</dbReference>
<protein>
    <submittedName>
        <fullName evidence="1">Uncharacterized protein</fullName>
    </submittedName>
</protein>
<accession>E7FQ14</accession>
<dbReference type="HOGENOM" id="CLU_2617622_0_0_9"/>
<gene>
    <name evidence="1" type="ORF">HMPREF0542_10991</name>
</gene>
<name>E7FQ14_9LACO</name>
<dbReference type="EMBL" id="ACGS02000032">
    <property type="protein sequence ID" value="EFZ34895.1"/>
    <property type="molecule type" value="Genomic_DNA"/>
</dbReference>
<evidence type="ECO:0000313" key="2">
    <source>
        <dbReference type="Proteomes" id="UP000004099"/>
    </source>
</evidence>
<reference evidence="1 2" key="1">
    <citation type="submission" date="2011-01" db="EMBL/GenBank/DDBJ databases">
        <authorList>
            <person name="Muzny D."/>
            <person name="Qin X."/>
            <person name="Buhay C."/>
            <person name="Dugan-Rocha S."/>
            <person name="Ding Y."/>
            <person name="Chen G."/>
            <person name="Hawes A."/>
            <person name="Holder M."/>
            <person name="Jhangiani S."/>
            <person name="Johnson A."/>
            <person name="Khan Z."/>
            <person name="Li Z."/>
            <person name="Liu W."/>
            <person name="Liu X."/>
            <person name="Perez L."/>
            <person name="Shen H."/>
            <person name="Wang Q."/>
            <person name="Watt J."/>
            <person name="Xi L."/>
            <person name="Xin Y."/>
            <person name="Zhou J."/>
            <person name="Deng J."/>
            <person name="Jiang H."/>
            <person name="Liu Y."/>
            <person name="Qu J."/>
            <person name="Song X.-Z."/>
            <person name="Zhang L."/>
            <person name="Villasana D."/>
            <person name="Johnson A."/>
            <person name="Liu J."/>
            <person name="Liyanage D."/>
            <person name="Lorensuhewa L."/>
            <person name="Robinson T."/>
            <person name="Song A."/>
            <person name="Song B.-B."/>
            <person name="Dinh H."/>
            <person name="Thornton R."/>
            <person name="Coyle M."/>
            <person name="Francisco L."/>
            <person name="Jackson L."/>
            <person name="Javaid M."/>
            <person name="Korchina V."/>
            <person name="Kovar C."/>
            <person name="Mata R."/>
            <person name="Mathew T."/>
            <person name="Ngo R."/>
            <person name="Nguyen L."/>
            <person name="Nguyen N."/>
            <person name="Okwuonu G."/>
            <person name="Ongeri F."/>
            <person name="Pham C."/>
            <person name="Simmons D."/>
            <person name="Wilczek-Boney K."/>
            <person name="Hale W."/>
            <person name="Jakkamsetti A."/>
            <person name="Pham P."/>
            <person name="Ruth R."/>
            <person name="San Lucas F."/>
            <person name="Warren J."/>
            <person name="Zhang J."/>
            <person name="Zhao Z."/>
            <person name="Zhou C."/>
            <person name="Zhu D."/>
            <person name="Lee S."/>
            <person name="Bess C."/>
            <person name="Blankenburg K."/>
            <person name="Forbes L."/>
            <person name="Fu Q."/>
            <person name="Gubbala S."/>
            <person name="Hirani K."/>
            <person name="Jayaseelan J.C."/>
            <person name="Lara F."/>
            <person name="Munidasa M."/>
            <person name="Palculict T."/>
            <person name="Patil S."/>
            <person name="Pu L.-L."/>
            <person name="Saada N."/>
            <person name="Tang L."/>
            <person name="Weissenberger G."/>
            <person name="Zhu Y."/>
            <person name="Hemphill L."/>
            <person name="Shang Y."/>
            <person name="Youmans B."/>
            <person name="Ayvaz T."/>
            <person name="Ross M."/>
            <person name="Santibanez J."/>
            <person name="Aqrawi P."/>
            <person name="Gross S."/>
            <person name="Joshi V."/>
            <person name="Fowler G."/>
            <person name="Nazareth L."/>
            <person name="Reid J."/>
            <person name="Worley K."/>
            <person name="Petrosino J."/>
            <person name="Highlander S."/>
            <person name="Gibbs R."/>
        </authorList>
    </citation>
    <scope>NUCLEOTIDE SEQUENCE [LARGE SCALE GENOMIC DNA]</scope>
    <source>
        <strain evidence="1 2">ATCC 25644</strain>
    </source>
</reference>
<comment type="caution">
    <text evidence="1">The sequence shown here is derived from an EMBL/GenBank/DDBJ whole genome shotgun (WGS) entry which is preliminary data.</text>
</comment>
<sequence length="78" mass="8336">MIHQALHLAKYVSKSKNAGQKQPTCGRLCSTFNAIQEENIFSPLLYCSSVVAIVSSTVVSALSSLFGSMLQATDAITK</sequence>
<proteinExistence type="predicted"/>
<organism evidence="1 2">
    <name type="scientific">Ligilactobacillus ruminis ATCC 25644</name>
    <dbReference type="NCBI Taxonomy" id="525362"/>
    <lineage>
        <taxon>Bacteria</taxon>
        <taxon>Bacillati</taxon>
        <taxon>Bacillota</taxon>
        <taxon>Bacilli</taxon>
        <taxon>Lactobacillales</taxon>
        <taxon>Lactobacillaceae</taxon>
        <taxon>Ligilactobacillus</taxon>
    </lineage>
</organism>